<keyword evidence="6" id="KW-0597">Phosphoprotein</keyword>
<feature type="region of interest" description="Disordered" evidence="14">
    <location>
        <begin position="696"/>
        <end position="734"/>
    </location>
</feature>
<dbReference type="GO" id="GO:0005730">
    <property type="term" value="C:nucleolus"/>
    <property type="evidence" value="ECO:0007669"/>
    <property type="project" value="UniProtKB-ARBA"/>
</dbReference>
<protein>
    <recommendedName>
        <fullName evidence="4">protein-tyrosine-phosphatase</fullName>
        <ecNumber evidence="4">3.1.3.48</ecNumber>
    </recommendedName>
</protein>
<evidence type="ECO:0000313" key="18">
    <source>
        <dbReference type="Proteomes" id="UP001201980"/>
    </source>
</evidence>
<reference evidence="17" key="1">
    <citation type="submission" date="2022-07" db="EMBL/GenBank/DDBJ databases">
        <title>Draft genome sequence of Zalerion maritima ATCC 34329, a (micro)plastics degrading marine fungus.</title>
        <authorList>
            <person name="Paco A."/>
            <person name="Goncalves M.F.M."/>
            <person name="Rocha-Santos T.A.P."/>
            <person name="Alves A."/>
        </authorList>
    </citation>
    <scope>NUCLEOTIDE SEQUENCE</scope>
    <source>
        <strain evidence="17">ATCC 34329</strain>
    </source>
</reference>
<dbReference type="FunFam" id="3.90.190.10:FF:000038">
    <property type="entry name" value="Tyrosine-protein phosphatase CDC14"/>
    <property type="match status" value="1"/>
</dbReference>
<comment type="subcellular location">
    <subcellularLocation>
        <location evidence="2">Cytoplasm</location>
    </subcellularLocation>
    <subcellularLocation>
        <location evidence="1">Nucleus</location>
    </subcellularLocation>
</comment>
<dbReference type="InterPro" id="IPR000387">
    <property type="entry name" value="Tyr_Pase_dom"/>
</dbReference>
<dbReference type="GO" id="GO:0032954">
    <property type="term" value="P:regulation of cytokinetic process"/>
    <property type="evidence" value="ECO:0007669"/>
    <property type="project" value="UniProtKB-ARBA"/>
</dbReference>
<dbReference type="GO" id="GO:0051321">
    <property type="term" value="P:meiotic cell cycle"/>
    <property type="evidence" value="ECO:0007669"/>
    <property type="project" value="UniProtKB-KW"/>
</dbReference>
<keyword evidence="10" id="KW-0904">Protein phosphatase</keyword>
<evidence type="ECO:0000256" key="5">
    <source>
        <dbReference type="ARBA" id="ARBA00022490"/>
    </source>
</evidence>
<comment type="similarity">
    <text evidence="3">Belongs to the protein-tyrosine phosphatase family. Non-receptor class CDC14 subfamily.</text>
</comment>
<dbReference type="GO" id="GO:0000278">
    <property type="term" value="P:mitotic cell cycle"/>
    <property type="evidence" value="ECO:0007669"/>
    <property type="project" value="UniProtKB-ARBA"/>
</dbReference>
<keyword evidence="18" id="KW-1185">Reference proteome</keyword>
<dbReference type="InterPro" id="IPR050561">
    <property type="entry name" value="PTP"/>
</dbReference>
<dbReference type="Proteomes" id="UP001201980">
    <property type="component" value="Unassembled WGS sequence"/>
</dbReference>
<comment type="caution">
    <text evidence="17">The sequence shown here is derived from an EMBL/GenBank/DDBJ whole genome shotgun (WGS) entry which is preliminary data.</text>
</comment>
<dbReference type="PROSITE" id="PS50054">
    <property type="entry name" value="TYR_PHOSPHATASE_DUAL"/>
    <property type="match status" value="1"/>
</dbReference>
<sequence length="759" mass="84425">MIPHIASIRLEHHHPLGLIITACTGCKKSAATFLGNDWNVDPIDTATPTAVNKARDIDWQELLEHKANQPASQLDVRGLLVHHSEPSPVASCIFCHCAAEHHFRLPTNPMAGATMLRSLAPTAAKDSQMDYADTNIGQLIEYLPDRLYLASYFHPPNENTLFPCPEPPAPKLSSKRSRGNLAPKPALSRRVPFYFTVDDALPYNAFHHDFGPLHIGHLYRFALEFHEILGSEEVPEDRPIVFWSRPDPRSRANAACILACYMVLVQNWPPHLALAPIAQADPPFMPFRDAGYSQADYGITIQDIVYGVWKGKEEGVCSLEGFNLMEYEKYERVENGDFNWITPHFLAFASPQSTPVDRITDSKQFSLLPRTMEQVNKHDSLPGPFKNVLTHFKERNIGLVVRLNSELYSPSYFEALGIKHLDMIFEDGTCPNINVVRKFIRLAHEMITVRKKGIAVHCKAGLGRTGCLIGAYLIYRHGFTADEVISYMRFMRPGMVVGPQQHWLHIHQGQFREWWVEERVERRIRDKIAARAAARAEQAPSTPIRAMQSASLSAAKTTTPPNRKASNRTPLGEMGPECNGVTSAPQEDYLPAPTPGQPRKTARMAASPERHHPYQRTSNGSANGTSIEGETRETEIMSVHRRSQGAESDEEWHLRMRTHRKASAQTSPARSEKSQRSPSRTTTTTVYQVIDNDASNDVENIGTGNPRASKRSASGAVTKVRNTTQAAGVRKASGRVGSINATSSAAANAARRLSGQNIV</sequence>
<feature type="region of interest" description="Disordered" evidence="14">
    <location>
        <begin position="534"/>
        <end position="683"/>
    </location>
</feature>
<evidence type="ECO:0000259" key="15">
    <source>
        <dbReference type="PROSITE" id="PS50054"/>
    </source>
</evidence>
<dbReference type="InterPro" id="IPR029260">
    <property type="entry name" value="DSPn"/>
</dbReference>
<evidence type="ECO:0000259" key="16">
    <source>
        <dbReference type="PROSITE" id="PS50056"/>
    </source>
</evidence>
<dbReference type="InterPro" id="IPR003595">
    <property type="entry name" value="Tyr_Pase_cat"/>
</dbReference>
<evidence type="ECO:0000256" key="2">
    <source>
        <dbReference type="ARBA" id="ARBA00004496"/>
    </source>
</evidence>
<feature type="domain" description="Tyrosine specific protein phosphatases" evidence="16">
    <location>
        <begin position="437"/>
        <end position="503"/>
    </location>
</feature>
<name>A0AAD5WW16_9PEZI</name>
<dbReference type="GO" id="GO:0007096">
    <property type="term" value="P:regulation of exit from mitosis"/>
    <property type="evidence" value="ECO:0007669"/>
    <property type="project" value="UniProtKB-ARBA"/>
</dbReference>
<dbReference type="InterPro" id="IPR044506">
    <property type="entry name" value="CDC14_C"/>
</dbReference>
<dbReference type="PROSITE" id="PS50056">
    <property type="entry name" value="TYR_PHOSPHATASE_2"/>
    <property type="match status" value="1"/>
</dbReference>
<dbReference type="GO" id="GO:0005816">
    <property type="term" value="C:spindle pole body"/>
    <property type="evidence" value="ECO:0007669"/>
    <property type="project" value="UniProtKB-ARBA"/>
</dbReference>
<dbReference type="InterPro" id="IPR016130">
    <property type="entry name" value="Tyr_Pase_AS"/>
</dbReference>
<accession>A0AAD5WW16</accession>
<feature type="compositionally biased region" description="Polar residues" evidence="14">
    <location>
        <begin position="615"/>
        <end position="628"/>
    </location>
</feature>
<keyword evidence="8" id="KW-0498">Mitosis</keyword>
<dbReference type="GO" id="GO:0005737">
    <property type="term" value="C:cytoplasm"/>
    <property type="evidence" value="ECO:0007669"/>
    <property type="project" value="UniProtKB-SubCell"/>
</dbReference>
<organism evidence="17 18">
    <name type="scientific">Zalerion maritima</name>
    <dbReference type="NCBI Taxonomy" id="339359"/>
    <lineage>
        <taxon>Eukaryota</taxon>
        <taxon>Fungi</taxon>
        <taxon>Dikarya</taxon>
        <taxon>Ascomycota</taxon>
        <taxon>Pezizomycotina</taxon>
        <taxon>Sordariomycetes</taxon>
        <taxon>Lulworthiomycetidae</taxon>
        <taxon>Lulworthiales</taxon>
        <taxon>Lulworthiaceae</taxon>
        <taxon>Zalerion</taxon>
    </lineage>
</organism>
<evidence type="ECO:0000256" key="8">
    <source>
        <dbReference type="ARBA" id="ARBA00022776"/>
    </source>
</evidence>
<dbReference type="EMBL" id="JAKWBI020000005">
    <property type="protein sequence ID" value="KAJ2907071.1"/>
    <property type="molecule type" value="Genomic_DNA"/>
</dbReference>
<proteinExistence type="inferred from homology"/>
<keyword evidence="9" id="KW-0378">Hydrolase</keyword>
<dbReference type="InterPro" id="IPR000340">
    <property type="entry name" value="Dual-sp_phosphatase_cat-dom"/>
</dbReference>
<evidence type="ECO:0000256" key="1">
    <source>
        <dbReference type="ARBA" id="ARBA00004123"/>
    </source>
</evidence>
<dbReference type="SMART" id="SM00404">
    <property type="entry name" value="PTPc_motif"/>
    <property type="match status" value="1"/>
</dbReference>
<dbReference type="PANTHER" id="PTHR23339">
    <property type="entry name" value="TYROSINE SPECIFIC PROTEIN PHOSPHATASE AND DUAL SPECIFICITY PROTEIN PHOSPHATASE"/>
    <property type="match status" value="1"/>
</dbReference>
<dbReference type="GO" id="GO:0051301">
    <property type="term" value="P:cell division"/>
    <property type="evidence" value="ECO:0007669"/>
    <property type="project" value="UniProtKB-KW"/>
</dbReference>
<evidence type="ECO:0000256" key="12">
    <source>
        <dbReference type="ARBA" id="ARBA00023254"/>
    </source>
</evidence>
<evidence type="ECO:0000313" key="17">
    <source>
        <dbReference type="EMBL" id="KAJ2907071.1"/>
    </source>
</evidence>
<dbReference type="SMART" id="SM00195">
    <property type="entry name" value="DSPc"/>
    <property type="match status" value="1"/>
</dbReference>
<dbReference type="CDD" id="cd14499">
    <property type="entry name" value="CDC14_C"/>
    <property type="match status" value="1"/>
</dbReference>
<dbReference type="EC" id="3.1.3.48" evidence="4"/>
<feature type="compositionally biased region" description="Polar residues" evidence="14">
    <location>
        <begin position="548"/>
        <end position="561"/>
    </location>
</feature>
<dbReference type="InterPro" id="IPR020422">
    <property type="entry name" value="TYR_PHOSPHATASE_DUAL_dom"/>
</dbReference>
<keyword evidence="7" id="KW-0132">Cell division</keyword>
<evidence type="ECO:0000256" key="10">
    <source>
        <dbReference type="ARBA" id="ARBA00022912"/>
    </source>
</evidence>
<dbReference type="AlphaFoldDB" id="A0AAD5WW16"/>
<dbReference type="SUPFAM" id="SSF52799">
    <property type="entry name" value="(Phosphotyrosine protein) phosphatases II"/>
    <property type="match status" value="2"/>
</dbReference>
<evidence type="ECO:0000256" key="9">
    <source>
        <dbReference type="ARBA" id="ARBA00022801"/>
    </source>
</evidence>
<dbReference type="Gene3D" id="3.90.190.10">
    <property type="entry name" value="Protein tyrosine phosphatase superfamily"/>
    <property type="match status" value="2"/>
</dbReference>
<dbReference type="InterPro" id="IPR029021">
    <property type="entry name" value="Prot-tyrosine_phosphatase-like"/>
</dbReference>
<evidence type="ECO:0000256" key="4">
    <source>
        <dbReference type="ARBA" id="ARBA00013064"/>
    </source>
</evidence>
<dbReference type="Pfam" id="PF00782">
    <property type="entry name" value="DSPc"/>
    <property type="match status" value="1"/>
</dbReference>
<evidence type="ECO:0000256" key="11">
    <source>
        <dbReference type="ARBA" id="ARBA00023242"/>
    </source>
</evidence>
<keyword evidence="11" id="KW-0539">Nucleus</keyword>
<dbReference type="CDD" id="cd17657">
    <property type="entry name" value="CDC14_N"/>
    <property type="match status" value="1"/>
</dbReference>
<evidence type="ECO:0000256" key="6">
    <source>
        <dbReference type="ARBA" id="ARBA00022553"/>
    </source>
</evidence>
<evidence type="ECO:0000256" key="14">
    <source>
        <dbReference type="SAM" id="MobiDB-lite"/>
    </source>
</evidence>
<dbReference type="GO" id="GO:0004725">
    <property type="term" value="F:protein tyrosine phosphatase activity"/>
    <property type="evidence" value="ECO:0007669"/>
    <property type="project" value="UniProtKB-EC"/>
</dbReference>
<keyword evidence="13" id="KW-0131">Cell cycle</keyword>
<keyword evidence="5" id="KW-0963">Cytoplasm</keyword>
<evidence type="ECO:0000256" key="13">
    <source>
        <dbReference type="ARBA" id="ARBA00023306"/>
    </source>
</evidence>
<feature type="domain" description="Tyrosine-protein phosphatase" evidence="15">
    <location>
        <begin position="354"/>
        <end position="517"/>
    </location>
</feature>
<gene>
    <name evidence="17" type="ORF">MKZ38_008639</name>
</gene>
<evidence type="ECO:0000256" key="7">
    <source>
        <dbReference type="ARBA" id="ARBA00022618"/>
    </source>
</evidence>
<dbReference type="PROSITE" id="PS00383">
    <property type="entry name" value="TYR_PHOSPHATASE_1"/>
    <property type="match status" value="1"/>
</dbReference>
<keyword evidence="12" id="KW-0469">Meiosis</keyword>
<evidence type="ECO:0000256" key="3">
    <source>
        <dbReference type="ARBA" id="ARBA00007315"/>
    </source>
</evidence>
<dbReference type="Pfam" id="PF14671">
    <property type="entry name" value="DSPn"/>
    <property type="match status" value="1"/>
</dbReference>
<dbReference type="GO" id="GO:0033554">
    <property type="term" value="P:cellular response to stress"/>
    <property type="evidence" value="ECO:0007669"/>
    <property type="project" value="UniProtKB-ARBA"/>
</dbReference>